<reference evidence="3" key="1">
    <citation type="submission" date="2017-10" db="EMBL/GenBank/DDBJ databases">
        <title>Rapid genome shrinkage in a self-fertile nematode reveals novel sperm competition proteins.</title>
        <authorList>
            <person name="Yin D."/>
            <person name="Schwarz E.M."/>
            <person name="Thomas C.G."/>
            <person name="Felde R.L."/>
            <person name="Korf I.F."/>
            <person name="Cutter A.D."/>
            <person name="Schartner C.M."/>
            <person name="Ralston E.J."/>
            <person name="Meyer B.J."/>
            <person name="Haag E.S."/>
        </authorList>
    </citation>
    <scope>NUCLEOTIDE SEQUENCE [LARGE SCALE GENOMIC DNA]</scope>
    <source>
        <strain evidence="3">JU1422</strain>
    </source>
</reference>
<evidence type="ECO:0000313" key="2">
    <source>
        <dbReference type="EMBL" id="PIC54506.1"/>
    </source>
</evidence>
<feature type="compositionally biased region" description="Basic and acidic residues" evidence="1">
    <location>
        <begin position="274"/>
        <end position="305"/>
    </location>
</feature>
<accession>A0A2G5VSF2</accession>
<protein>
    <submittedName>
        <fullName evidence="2">Uncharacterized protein</fullName>
    </submittedName>
</protein>
<name>A0A2G5VSF2_9PELO</name>
<feature type="compositionally biased region" description="Basic and acidic residues" evidence="1">
    <location>
        <begin position="315"/>
        <end position="326"/>
    </location>
</feature>
<sequence length="379" mass="43746">MSEKNCRAKLPDQSKGNKAKLTDEHKAKLTSPITVMCDGPLTDFAKLDAYLANQHKIHKQQNEDLFNQMMGSLDKIGMDIEECKEINKSLKIGINEDLKEEINERKAQRFTEHRNAVKMQFEIKRQCEVAISVDRENYQQARVTALKCDENRVSPAKQLSVPMPSQKPNGQMEPEFQVTMNKTWAELMEEDGHESEESEGYVSPPEPKVKSKVTIPEKKSEPSRNERFVKQHCRRHQRERHDRRQIQNRHSFRRSRVPNTGSRASTKPESSEQAAKDKEGKSEEKKPETTVQEKTKVENPKEMDPNKYSPMDVTTFRDQDKARAQLEDITAEELNRYTPSTKRRESSSSGFTHDSEEEEGMEAQLSQGDEDTEDEAMEM</sequence>
<dbReference type="EMBL" id="PDUG01000001">
    <property type="protein sequence ID" value="PIC54506.1"/>
    <property type="molecule type" value="Genomic_DNA"/>
</dbReference>
<feature type="region of interest" description="Disordered" evidence="1">
    <location>
        <begin position="1"/>
        <end position="23"/>
    </location>
</feature>
<proteinExistence type="predicted"/>
<feature type="compositionally biased region" description="Acidic residues" evidence="1">
    <location>
        <begin position="189"/>
        <end position="199"/>
    </location>
</feature>
<feature type="compositionally biased region" description="Basic and acidic residues" evidence="1">
    <location>
        <begin position="1"/>
        <end position="12"/>
    </location>
</feature>
<feature type="compositionally biased region" description="Polar residues" evidence="1">
    <location>
        <begin position="257"/>
        <end position="273"/>
    </location>
</feature>
<organism evidence="2 3">
    <name type="scientific">Caenorhabditis nigoni</name>
    <dbReference type="NCBI Taxonomy" id="1611254"/>
    <lineage>
        <taxon>Eukaryota</taxon>
        <taxon>Metazoa</taxon>
        <taxon>Ecdysozoa</taxon>
        <taxon>Nematoda</taxon>
        <taxon>Chromadorea</taxon>
        <taxon>Rhabditida</taxon>
        <taxon>Rhabditina</taxon>
        <taxon>Rhabditomorpha</taxon>
        <taxon>Rhabditoidea</taxon>
        <taxon>Rhabditidae</taxon>
        <taxon>Peloderinae</taxon>
        <taxon>Caenorhabditis</taxon>
    </lineage>
</organism>
<feature type="compositionally biased region" description="Basic and acidic residues" evidence="1">
    <location>
        <begin position="215"/>
        <end position="229"/>
    </location>
</feature>
<comment type="caution">
    <text evidence="2">The sequence shown here is derived from an EMBL/GenBank/DDBJ whole genome shotgun (WGS) entry which is preliminary data.</text>
</comment>
<keyword evidence="3" id="KW-1185">Reference proteome</keyword>
<evidence type="ECO:0000256" key="1">
    <source>
        <dbReference type="SAM" id="MobiDB-lite"/>
    </source>
</evidence>
<dbReference type="AlphaFoldDB" id="A0A2G5VSF2"/>
<evidence type="ECO:0000313" key="3">
    <source>
        <dbReference type="Proteomes" id="UP000230233"/>
    </source>
</evidence>
<gene>
    <name evidence="2" type="primary">Cnig_chr_I.g3732</name>
    <name evidence="2" type="ORF">B9Z55_003732</name>
</gene>
<feature type="compositionally biased region" description="Acidic residues" evidence="1">
    <location>
        <begin position="368"/>
        <end position="379"/>
    </location>
</feature>
<feature type="region of interest" description="Disordered" evidence="1">
    <location>
        <begin position="189"/>
        <end position="379"/>
    </location>
</feature>
<dbReference type="Proteomes" id="UP000230233">
    <property type="component" value="Chromosome I"/>
</dbReference>
<feature type="compositionally biased region" description="Basic residues" evidence="1">
    <location>
        <begin position="246"/>
        <end position="256"/>
    </location>
</feature>